<evidence type="ECO:0000313" key="1">
    <source>
        <dbReference type="EMBL" id="APY89941.1"/>
    </source>
</evidence>
<keyword evidence="3" id="KW-1185">Reference proteome</keyword>
<dbReference type="Proteomes" id="UP000596130">
    <property type="component" value="Chromosome"/>
</dbReference>
<evidence type="ECO:0000313" key="4">
    <source>
        <dbReference type="Proteomes" id="UP000596130"/>
    </source>
</evidence>
<organism evidence="2 4">
    <name type="scientific">Streptomyces alfalfae</name>
    <dbReference type="NCBI Taxonomy" id="1642299"/>
    <lineage>
        <taxon>Bacteria</taxon>
        <taxon>Bacillati</taxon>
        <taxon>Actinomycetota</taxon>
        <taxon>Actinomycetes</taxon>
        <taxon>Kitasatosporales</taxon>
        <taxon>Streptomycetaceae</taxon>
        <taxon>Streptomyces</taxon>
    </lineage>
</organism>
<dbReference type="AlphaFoldDB" id="A0A1P8TQP9"/>
<dbReference type="Proteomes" id="UP000187191">
    <property type="component" value="Chromosome"/>
</dbReference>
<evidence type="ECO:0000313" key="3">
    <source>
        <dbReference type="Proteomes" id="UP000187191"/>
    </source>
</evidence>
<dbReference type="RefSeq" id="WP_062768727.1">
    <property type="nucleotide sequence ID" value="NZ_CP015588.1"/>
</dbReference>
<accession>A0A1P8TQP9</accession>
<dbReference type="OrthoDB" id="4332947at2"/>
<evidence type="ECO:0000313" key="2">
    <source>
        <dbReference type="EMBL" id="QQC87559.1"/>
    </source>
</evidence>
<reference evidence="1 3" key="1">
    <citation type="submission" date="2016-05" db="EMBL/GenBank/DDBJ databases">
        <authorList>
            <person name="Gu J."/>
        </authorList>
    </citation>
    <scope>NUCLEOTIDE SEQUENCE [LARGE SCALE GENOMIC DNA]</scope>
    <source>
        <strain evidence="1 3">ACCC40021</strain>
    </source>
</reference>
<name>A0A1P8TQP9_9ACTN</name>
<proteinExistence type="predicted"/>
<sequence length="75" mass="7185">MNNTPQVETLEISDADLDNVSGGLSANAIGTVTGTVDSIAPVSATVGTAVGLVEDTTGLNTGPIAGLATSTVAGL</sequence>
<dbReference type="EMBL" id="CP015588">
    <property type="protein sequence ID" value="APY89941.1"/>
    <property type="molecule type" value="Genomic_DNA"/>
</dbReference>
<reference evidence="2 4" key="2">
    <citation type="submission" date="2020-12" db="EMBL/GenBank/DDBJ databases">
        <title>Identification and biosynthesis of polyene macrolides produced by Streptomyces alfalfae Men-myco-93-63.</title>
        <authorList>
            <person name="Liu D."/>
            <person name="Li Y."/>
            <person name="Liu L."/>
            <person name="Han X."/>
            <person name="Shen F."/>
        </authorList>
    </citation>
    <scope>NUCLEOTIDE SEQUENCE [LARGE SCALE GENOMIC DNA]</scope>
    <source>
        <strain evidence="2 4">Men-myco-93-63</strain>
    </source>
</reference>
<protein>
    <submittedName>
        <fullName evidence="2">Type A2 lantipeptide</fullName>
    </submittedName>
</protein>
<dbReference type="EMBL" id="CP065959">
    <property type="protein sequence ID" value="QQC87559.1"/>
    <property type="molecule type" value="Genomic_DNA"/>
</dbReference>
<gene>
    <name evidence="1" type="ORF">A7J05_33505</name>
    <name evidence="2" type="ORF">I8755_03415</name>
</gene>
<dbReference type="KEGG" id="ssia:A7J05_33505"/>